<feature type="transmembrane region" description="Helical" evidence="7">
    <location>
        <begin position="337"/>
        <end position="355"/>
    </location>
</feature>
<evidence type="ECO:0000256" key="7">
    <source>
        <dbReference type="SAM" id="Phobius"/>
    </source>
</evidence>
<feature type="transmembrane region" description="Helical" evidence="7">
    <location>
        <begin position="127"/>
        <end position="145"/>
    </location>
</feature>
<evidence type="ECO:0000313" key="10">
    <source>
        <dbReference type="Proteomes" id="UP001601976"/>
    </source>
</evidence>
<keyword evidence="2" id="KW-1003">Cell membrane</keyword>
<dbReference type="EMBL" id="JBIAPK010000004">
    <property type="protein sequence ID" value="MFF3340201.1"/>
    <property type="molecule type" value="Genomic_DNA"/>
</dbReference>
<feature type="transmembrane region" description="Helical" evidence="7">
    <location>
        <begin position="91"/>
        <end position="115"/>
    </location>
</feature>
<evidence type="ECO:0000259" key="8">
    <source>
        <dbReference type="PROSITE" id="PS50850"/>
    </source>
</evidence>
<evidence type="ECO:0000256" key="4">
    <source>
        <dbReference type="ARBA" id="ARBA00022989"/>
    </source>
</evidence>
<feature type="transmembrane region" description="Helical" evidence="7">
    <location>
        <begin position="273"/>
        <end position="297"/>
    </location>
</feature>
<dbReference type="Proteomes" id="UP001601976">
    <property type="component" value="Unassembled WGS sequence"/>
</dbReference>
<dbReference type="InterPro" id="IPR011701">
    <property type="entry name" value="MFS"/>
</dbReference>
<sequence>MTSTNSSSGTGTTPAEAESAGGGVPPQSPPGASGTAPPPPAGGKSAKQRSVLFRNRDFALVWGGESISLLGSEISVVALPLLAVIGFGEGAVGVGMLIAAQWIPFVLLAPLMGVFTDRLNRRMMMQVSNAARFVVLGSLPLAWALDGLTMVHLYVAALVKGVFDVVFQLAYQAYLPQLLAREDLVDGNAKTQLSRSVALIFGRSGGGALVSVLGAARALTVDAVSYLLAAIALSFVRFREPEKQQTHARGLRATLVELRGGISMTFGNKLLRYLTLMATFGNTAVSMVLAMIIVFGYEDLGLTAAQVGLTLGVGGAPVVLGAILSRRINERLGIGRTLLVTHVMLVVAFALLPLAQLGGTGFAVTVLIISQGISSFTTPVGNVGVMTLIQKATPPQAMGRVGGVSLPLVWGANAAGPLLGSAVAVTVGNAAAFYLASALALCAVLWVLAGSVTRLTDDVPEDMRLVVD</sequence>
<comment type="subcellular location">
    <subcellularLocation>
        <location evidence="1">Cell membrane</location>
        <topology evidence="1">Multi-pass membrane protein</topology>
    </subcellularLocation>
</comment>
<dbReference type="CDD" id="cd06173">
    <property type="entry name" value="MFS_MefA_like"/>
    <property type="match status" value="1"/>
</dbReference>
<feature type="compositionally biased region" description="Low complexity" evidence="6">
    <location>
        <begin position="1"/>
        <end position="13"/>
    </location>
</feature>
<name>A0ABW6RF91_9ACTN</name>
<dbReference type="Gene3D" id="1.20.1250.20">
    <property type="entry name" value="MFS general substrate transporter like domains"/>
    <property type="match status" value="2"/>
</dbReference>
<dbReference type="PANTHER" id="PTHR23513">
    <property type="entry name" value="INTEGRAL MEMBRANE EFFLUX PROTEIN-RELATED"/>
    <property type="match status" value="1"/>
</dbReference>
<evidence type="ECO:0000256" key="3">
    <source>
        <dbReference type="ARBA" id="ARBA00022692"/>
    </source>
</evidence>
<keyword evidence="10" id="KW-1185">Reference proteome</keyword>
<feature type="transmembrane region" description="Helical" evidence="7">
    <location>
        <begin position="303"/>
        <end position="325"/>
    </location>
</feature>
<feature type="transmembrane region" description="Helical" evidence="7">
    <location>
        <begin position="58"/>
        <end position="85"/>
    </location>
</feature>
<feature type="region of interest" description="Disordered" evidence="6">
    <location>
        <begin position="1"/>
        <end position="47"/>
    </location>
</feature>
<proteinExistence type="predicted"/>
<organism evidence="9 10">
    <name type="scientific">Streptomyces flavidovirens</name>
    <dbReference type="NCBI Taxonomy" id="67298"/>
    <lineage>
        <taxon>Bacteria</taxon>
        <taxon>Bacillati</taxon>
        <taxon>Actinomycetota</taxon>
        <taxon>Actinomycetes</taxon>
        <taxon>Kitasatosporales</taxon>
        <taxon>Streptomycetaceae</taxon>
        <taxon>Streptomyces</taxon>
    </lineage>
</organism>
<evidence type="ECO:0000256" key="6">
    <source>
        <dbReference type="SAM" id="MobiDB-lite"/>
    </source>
</evidence>
<dbReference type="PROSITE" id="PS50850">
    <property type="entry name" value="MFS"/>
    <property type="match status" value="1"/>
</dbReference>
<feature type="transmembrane region" description="Helical" evidence="7">
    <location>
        <begin position="361"/>
        <end position="389"/>
    </location>
</feature>
<feature type="transmembrane region" description="Helical" evidence="7">
    <location>
        <begin position="431"/>
        <end position="449"/>
    </location>
</feature>
<keyword evidence="5 7" id="KW-0472">Membrane</keyword>
<protein>
    <submittedName>
        <fullName evidence="9">MFS transporter</fullName>
    </submittedName>
</protein>
<evidence type="ECO:0000256" key="2">
    <source>
        <dbReference type="ARBA" id="ARBA00022475"/>
    </source>
</evidence>
<evidence type="ECO:0000313" key="9">
    <source>
        <dbReference type="EMBL" id="MFF3340201.1"/>
    </source>
</evidence>
<dbReference type="PANTHER" id="PTHR23513:SF6">
    <property type="entry name" value="MAJOR FACILITATOR SUPERFAMILY ASSOCIATED DOMAIN-CONTAINING PROTEIN"/>
    <property type="match status" value="1"/>
</dbReference>
<keyword evidence="4 7" id="KW-1133">Transmembrane helix</keyword>
<reference evidence="9 10" key="1">
    <citation type="submission" date="2024-10" db="EMBL/GenBank/DDBJ databases">
        <title>The Natural Products Discovery Center: Release of the First 8490 Sequenced Strains for Exploring Actinobacteria Biosynthetic Diversity.</title>
        <authorList>
            <person name="Kalkreuter E."/>
            <person name="Kautsar S.A."/>
            <person name="Yang D."/>
            <person name="Bader C.D."/>
            <person name="Teijaro C.N."/>
            <person name="Fluegel L."/>
            <person name="Davis C.M."/>
            <person name="Simpson J.R."/>
            <person name="Lauterbach L."/>
            <person name="Steele A.D."/>
            <person name="Gui C."/>
            <person name="Meng S."/>
            <person name="Li G."/>
            <person name="Viehrig K."/>
            <person name="Ye F."/>
            <person name="Su P."/>
            <person name="Kiefer A.F."/>
            <person name="Nichols A."/>
            <person name="Cepeda A.J."/>
            <person name="Yan W."/>
            <person name="Fan B."/>
            <person name="Jiang Y."/>
            <person name="Adhikari A."/>
            <person name="Zheng C.-J."/>
            <person name="Schuster L."/>
            <person name="Cowan T.M."/>
            <person name="Smanski M.J."/>
            <person name="Chevrette M.G."/>
            <person name="De Carvalho L.P.S."/>
            <person name="Shen B."/>
        </authorList>
    </citation>
    <scope>NUCLEOTIDE SEQUENCE [LARGE SCALE GENOMIC DNA]</scope>
    <source>
        <strain evidence="9 10">NPDC003029</strain>
    </source>
</reference>
<dbReference type="RefSeq" id="WP_355713584.1">
    <property type="nucleotide sequence ID" value="NZ_JBEXNP010000002.1"/>
</dbReference>
<evidence type="ECO:0000256" key="1">
    <source>
        <dbReference type="ARBA" id="ARBA00004651"/>
    </source>
</evidence>
<feature type="domain" description="Major facilitator superfamily (MFS) profile" evidence="8">
    <location>
        <begin position="270"/>
        <end position="468"/>
    </location>
</feature>
<evidence type="ECO:0000256" key="5">
    <source>
        <dbReference type="ARBA" id="ARBA00023136"/>
    </source>
</evidence>
<dbReference type="InterPro" id="IPR020846">
    <property type="entry name" value="MFS_dom"/>
</dbReference>
<feature type="transmembrane region" description="Helical" evidence="7">
    <location>
        <begin position="401"/>
        <end position="425"/>
    </location>
</feature>
<comment type="caution">
    <text evidence="9">The sequence shown here is derived from an EMBL/GenBank/DDBJ whole genome shotgun (WGS) entry which is preliminary data.</text>
</comment>
<dbReference type="InterPro" id="IPR036259">
    <property type="entry name" value="MFS_trans_sf"/>
</dbReference>
<dbReference type="Pfam" id="PF07690">
    <property type="entry name" value="MFS_1"/>
    <property type="match status" value="1"/>
</dbReference>
<accession>A0ABW6RF91</accession>
<feature type="transmembrane region" description="Helical" evidence="7">
    <location>
        <begin position="223"/>
        <end position="239"/>
    </location>
</feature>
<dbReference type="SUPFAM" id="SSF103473">
    <property type="entry name" value="MFS general substrate transporter"/>
    <property type="match status" value="1"/>
</dbReference>
<gene>
    <name evidence="9" type="ORF">ACFYWW_15905</name>
</gene>
<keyword evidence="3 7" id="KW-0812">Transmembrane</keyword>